<comment type="caution">
    <text evidence="1">The sequence shown here is derived from an EMBL/GenBank/DDBJ whole genome shotgun (WGS) entry which is preliminary data.</text>
</comment>
<organism evidence="1 2">
    <name type="scientific">Staphylococcus hyicus</name>
    <dbReference type="NCBI Taxonomy" id="1284"/>
    <lineage>
        <taxon>Bacteria</taxon>
        <taxon>Bacillati</taxon>
        <taxon>Bacillota</taxon>
        <taxon>Bacilli</taxon>
        <taxon>Bacillales</taxon>
        <taxon>Staphylococcaceae</taxon>
        <taxon>Staphylococcus</taxon>
    </lineage>
</organism>
<reference evidence="1 2" key="1">
    <citation type="journal article" date="2016" name="Front. Microbiol.">
        <title>Comprehensive Phylogenetic Analysis of Bovine Non-aureus Staphylococci Species Based on Whole-Genome Sequencing.</title>
        <authorList>
            <person name="Naushad S."/>
            <person name="Barkema H.W."/>
            <person name="Luby C."/>
            <person name="Condas L.A."/>
            <person name="Nobrega D.B."/>
            <person name="Carson D.A."/>
            <person name="De Buck J."/>
        </authorList>
    </citation>
    <scope>NUCLEOTIDE SEQUENCE [LARGE SCALE GENOMIC DNA]</scope>
    <source>
        <strain evidence="1 2">SNUC 5959</strain>
    </source>
</reference>
<accession>A0A0A8HRA6</accession>
<dbReference type="STRING" id="1284.SHYC_09245"/>
<dbReference type="Proteomes" id="UP000285625">
    <property type="component" value="Unassembled WGS sequence"/>
</dbReference>
<evidence type="ECO:0000313" key="2">
    <source>
        <dbReference type="Proteomes" id="UP000285625"/>
    </source>
</evidence>
<evidence type="ECO:0000313" key="1">
    <source>
        <dbReference type="EMBL" id="RIO45497.1"/>
    </source>
</evidence>
<dbReference type="GeneID" id="57691106"/>
<protein>
    <submittedName>
        <fullName evidence="1">Uncharacterized protein</fullName>
    </submittedName>
</protein>
<gene>
    <name evidence="1" type="ORF">BUZ57_07470</name>
</gene>
<proteinExistence type="predicted"/>
<sequence length="79" mass="9396">MKIRESHSDHYSAKVFIYQNKKEDYYVVSIPDLNWSILIDEALYGESLTEHLFVHLFNVIDEDEANTLALRITHWLQEV</sequence>
<dbReference type="InterPro" id="IPR020260">
    <property type="entry name" value="Uncharacterised_YueH"/>
</dbReference>
<dbReference type="AlphaFoldDB" id="A0A0A8HRA6"/>
<dbReference type="Pfam" id="PF14166">
    <property type="entry name" value="YueH"/>
    <property type="match status" value="1"/>
</dbReference>
<dbReference type="KEGG" id="shu:SHYC_09245"/>
<name>A0A0A8HRA6_STAHY</name>
<dbReference type="RefSeq" id="WP_039646457.1">
    <property type="nucleotide sequence ID" value="NZ_CP008747.1"/>
</dbReference>
<dbReference type="HOGENOM" id="CLU_169436_0_0_9"/>
<dbReference type="EMBL" id="QXVO01000020">
    <property type="protein sequence ID" value="RIO45497.1"/>
    <property type="molecule type" value="Genomic_DNA"/>
</dbReference>